<organism evidence="1 2">
    <name type="scientific">Swaminathania salitolerans</name>
    <dbReference type="NCBI Taxonomy" id="182838"/>
    <lineage>
        <taxon>Bacteria</taxon>
        <taxon>Pseudomonadati</taxon>
        <taxon>Pseudomonadota</taxon>
        <taxon>Alphaproteobacteria</taxon>
        <taxon>Acetobacterales</taxon>
        <taxon>Acetobacteraceae</taxon>
        <taxon>Swaminathania</taxon>
    </lineage>
</organism>
<dbReference type="InterPro" id="IPR012349">
    <property type="entry name" value="Split_barrel_FMN-bd"/>
</dbReference>
<dbReference type="OrthoDB" id="116031at2"/>
<protein>
    <recommendedName>
        <fullName evidence="3">Flavin-nucleotide-binding protein</fullName>
    </recommendedName>
</protein>
<proteinExistence type="predicted"/>
<dbReference type="PANTHER" id="PTHR34071">
    <property type="entry name" value="5-NITROIMIDAZOLE ANTIBIOTICS RESISTANCE PROTEIN, NIMA-FAMILY-RELATED PROTEIN-RELATED"/>
    <property type="match status" value="1"/>
</dbReference>
<accession>A0A511BLW4</accession>
<name>A0A511BLW4_9PROT</name>
<evidence type="ECO:0000313" key="1">
    <source>
        <dbReference type="EMBL" id="GEL01326.1"/>
    </source>
</evidence>
<comment type="caution">
    <text evidence="1">The sequence shown here is derived from an EMBL/GenBank/DDBJ whole genome shotgun (WGS) entry which is preliminary data.</text>
</comment>
<dbReference type="InterPro" id="IPR024747">
    <property type="entry name" value="Pyridox_Oxase-rel"/>
</dbReference>
<dbReference type="Gene3D" id="2.30.110.10">
    <property type="entry name" value="Electron Transport, Fmn-binding Protein, Chain A"/>
    <property type="match status" value="1"/>
</dbReference>
<keyword evidence="2" id="KW-1185">Reference proteome</keyword>
<dbReference type="PANTHER" id="PTHR34071:SF2">
    <property type="entry name" value="FLAVIN-NUCLEOTIDE-BINDING PROTEIN"/>
    <property type="match status" value="1"/>
</dbReference>
<reference evidence="1 2" key="1">
    <citation type="submission" date="2019-07" db="EMBL/GenBank/DDBJ databases">
        <title>Whole genome shotgun sequence of Swaminathania salitolerans NBRC 104436.</title>
        <authorList>
            <person name="Hosoyama A."/>
            <person name="Uohara A."/>
            <person name="Ohji S."/>
            <person name="Ichikawa N."/>
        </authorList>
    </citation>
    <scope>NUCLEOTIDE SEQUENCE [LARGE SCALE GENOMIC DNA]</scope>
    <source>
        <strain evidence="1 2">NBRC 104436</strain>
    </source>
</reference>
<gene>
    <name evidence="1" type="ORF">SSA02_04890</name>
</gene>
<dbReference type="SUPFAM" id="SSF50475">
    <property type="entry name" value="FMN-binding split barrel"/>
    <property type="match status" value="1"/>
</dbReference>
<dbReference type="Proteomes" id="UP000321405">
    <property type="component" value="Unassembled WGS sequence"/>
</dbReference>
<evidence type="ECO:0000313" key="2">
    <source>
        <dbReference type="Proteomes" id="UP000321405"/>
    </source>
</evidence>
<dbReference type="Pfam" id="PF12900">
    <property type="entry name" value="Pyridox_ox_2"/>
    <property type="match status" value="1"/>
</dbReference>
<dbReference type="RefSeq" id="WP_147092293.1">
    <property type="nucleotide sequence ID" value="NZ_BJVC01000001.1"/>
</dbReference>
<dbReference type="EMBL" id="BJVC01000001">
    <property type="protein sequence ID" value="GEL01326.1"/>
    <property type="molecule type" value="Genomic_DNA"/>
</dbReference>
<evidence type="ECO:0008006" key="3">
    <source>
        <dbReference type="Google" id="ProtNLM"/>
    </source>
</evidence>
<dbReference type="AlphaFoldDB" id="A0A511BLW4"/>
<sequence>MTEHDIADFARARQAKNARYDRETIDRVLDTGLVAHVGFVAQGRPMVIPMAYARIGDTLFLHGASKTRLMQLDGQKLCLTVTQLTGLVVARSAMHHSVNYRSVVVHGQARAVTGADHPRALDALIDHLLPGRSREVRPMTEKELKATGVLALDIEAVSAKERTGPPADDRDDLPSGQWGGVVPVLTALGTGVQDAHTPAACAAPPSLRRAQARFLA</sequence>